<dbReference type="Pfam" id="PF16761">
    <property type="entry name" value="Clr2_transil"/>
    <property type="match status" value="1"/>
</dbReference>
<sequence>MADPRSQRRIPVVVGDQDFDMVGAPRTATEQGGRTHHLSPRDSEGHLTLTQRVSEPLDTTTNQTSSTVNGAPTSNPSGLDPAHLTTTVHADASRGVNASRGDQQTPPASSSPLPAVRTSEAPLFRSPSSDGEEDHSYSQREDRVLPSLVHAHRASNRDDKENASLAARPPNNGVVGASTHTHSGAVAGPPSPTNSSPQSSLTPPPPEPSDARERPMKRPKHASSSQLELATADGARPKTTIPSPPYYSVVRSKPNSPANPHVLRIHPGVTDAPNSRVSWPKNVTPGERVAGKVNWYELQSKETGTHKLWRINLGHSLARDLNLDDGEGEAWILDSWPDDYVFAIHHSSSTSSHKDRTDPYLFGSPATKKFRSVNEFAPHLFWLASRWSDEGMRCYCKYCNGNKLQRVVNHDLGLNQSPLSGGRSTPGSMRPPGASRLSSPARSNGSSAGGAPSSIKKAKRVQSSLIPEDQKASHASNGVKSSKVNGVAIVGTSEPTPAQFKTRTLGPTYNGTYTNKQRDMDLGDGARYRYCELVWVRLPEPLRDLLVPDSEAEGHVPDLTCWPALVSDRSVKIESIKVPSAVPAGAPTIRNTETFVYSAKLLAAFDELTLLKETSVMPWKAYEADRNLTRRDLILSPEAIAHVWDGVESHRPRLEEFNGDLRAASTSFSLAAQIAAHLVVTFSLMDKYKLLDDHIKFDHKVVLSQEQKVRVEEQLSASYYQQMWSGPELMWSGEMVRLKLDAEAIIHPFAKGSEPIIRVNGKLAKGANLRSLLFKTTGIYRTAKSSGMLAGKLYELRPIAEGDDSSTVAVTTLTSPNKTGSMFQSALSKTKNFFGGSTSAAAAASASNTPSSLNGSGAGPSTANNLSKPVEELRDPYIPPAPPGYEFRCLTHPNENVHVSTGYLAGRYHPLPNNMFRSRSDVDKAIARVPALQNYEAARARDPVKDTLTMLERQLAMAGLTPGFWSHSEVSCRTCFGSTVGSELIWGFISTCVRCMFGVALVTTLSLPLKRRKEMFEFFKTNLTPEVIERVAAISKEKRVARVQLLPSLGLENGDGGSKEG</sequence>
<evidence type="ECO:0000256" key="1">
    <source>
        <dbReference type="SAM" id="MobiDB-lite"/>
    </source>
</evidence>
<name>A0A2X0MWT6_9BASI</name>
<dbReference type="PANTHER" id="PTHR38046">
    <property type="entry name" value="CRYPTIC LOCI REGULATOR 2"/>
    <property type="match status" value="1"/>
</dbReference>
<feature type="compositionally biased region" description="Low complexity" evidence="1">
    <location>
        <begin position="435"/>
        <end position="454"/>
    </location>
</feature>
<dbReference type="PANTHER" id="PTHR38046:SF1">
    <property type="entry name" value="CRYPTIC LOCI REGULATOR 2"/>
    <property type="match status" value="1"/>
</dbReference>
<dbReference type="GO" id="GO:0070824">
    <property type="term" value="C:SHREC complex"/>
    <property type="evidence" value="ECO:0007669"/>
    <property type="project" value="InterPro"/>
</dbReference>
<proteinExistence type="predicted"/>
<dbReference type="GO" id="GO:0030466">
    <property type="term" value="P:silent mating-type cassette heterochromatin formation"/>
    <property type="evidence" value="ECO:0007669"/>
    <property type="project" value="TreeGrafter"/>
</dbReference>
<dbReference type="GO" id="GO:0033553">
    <property type="term" value="C:rDNA heterochromatin"/>
    <property type="evidence" value="ECO:0007669"/>
    <property type="project" value="TreeGrafter"/>
</dbReference>
<dbReference type="InterPro" id="IPR031915">
    <property type="entry name" value="Clr2_N"/>
</dbReference>
<reference evidence="3 4" key="1">
    <citation type="submission" date="2016-11" db="EMBL/GenBank/DDBJ databases">
        <authorList>
            <person name="Jaros S."/>
            <person name="Januszkiewicz K."/>
            <person name="Wedrychowicz H."/>
        </authorList>
    </citation>
    <scope>NUCLEOTIDE SEQUENCE [LARGE SCALE GENOMIC DNA]</scope>
</reference>
<protein>
    <submittedName>
        <fullName evidence="3">BQ5605_C001g00114 protein</fullName>
    </submittedName>
</protein>
<dbReference type="AlphaFoldDB" id="A0A2X0MWT6"/>
<gene>
    <name evidence="3" type="primary">BQ5605_C001g00114</name>
    <name evidence="3" type="ORF">BQ5605_C001G00114</name>
</gene>
<dbReference type="GO" id="GO:0031934">
    <property type="term" value="C:mating-type region heterochromatin"/>
    <property type="evidence" value="ECO:0007669"/>
    <property type="project" value="TreeGrafter"/>
</dbReference>
<organism evidence="3 4">
    <name type="scientific">Microbotryum silenes-dioicae</name>
    <dbReference type="NCBI Taxonomy" id="796604"/>
    <lineage>
        <taxon>Eukaryota</taxon>
        <taxon>Fungi</taxon>
        <taxon>Dikarya</taxon>
        <taxon>Basidiomycota</taxon>
        <taxon>Pucciniomycotina</taxon>
        <taxon>Microbotryomycetes</taxon>
        <taxon>Microbotryales</taxon>
        <taxon>Microbotryaceae</taxon>
        <taxon>Microbotryum</taxon>
    </lineage>
</organism>
<feature type="compositionally biased region" description="Polar residues" evidence="1">
    <location>
        <begin position="415"/>
        <end position="427"/>
    </location>
</feature>
<feature type="compositionally biased region" description="Polar residues" evidence="1">
    <location>
        <begin position="100"/>
        <end position="112"/>
    </location>
</feature>
<accession>A0A2X0MWT6</accession>
<evidence type="ECO:0000259" key="2">
    <source>
        <dbReference type="Pfam" id="PF16761"/>
    </source>
</evidence>
<feature type="region of interest" description="Disordered" evidence="1">
    <location>
        <begin position="1"/>
        <end position="260"/>
    </location>
</feature>
<feature type="region of interest" description="Disordered" evidence="1">
    <location>
        <begin position="415"/>
        <end position="480"/>
    </location>
</feature>
<dbReference type="EMBL" id="FQNC01000043">
    <property type="protein sequence ID" value="SGY44091.1"/>
    <property type="molecule type" value="Genomic_DNA"/>
</dbReference>
<feature type="domain" description="Cryptic loci regulator 2 N-terminal" evidence="2">
    <location>
        <begin position="331"/>
        <end position="399"/>
    </location>
</feature>
<dbReference type="STRING" id="796604.A0A2X0MWT6"/>
<feature type="compositionally biased region" description="Polar residues" evidence="1">
    <location>
        <begin position="853"/>
        <end position="867"/>
    </location>
</feature>
<keyword evidence="4" id="KW-1185">Reference proteome</keyword>
<feature type="compositionally biased region" description="Polar residues" evidence="1">
    <location>
        <begin position="48"/>
        <end position="77"/>
    </location>
</feature>
<evidence type="ECO:0000313" key="4">
    <source>
        <dbReference type="Proteomes" id="UP000249464"/>
    </source>
</evidence>
<dbReference type="InterPro" id="IPR038986">
    <property type="entry name" value="Clr2"/>
</dbReference>
<feature type="region of interest" description="Disordered" evidence="1">
    <location>
        <begin position="846"/>
        <end position="867"/>
    </location>
</feature>
<evidence type="ECO:0000313" key="3">
    <source>
        <dbReference type="EMBL" id="SGY44091.1"/>
    </source>
</evidence>
<feature type="compositionally biased region" description="Basic and acidic residues" evidence="1">
    <location>
        <begin position="134"/>
        <end position="144"/>
    </location>
</feature>
<dbReference type="Proteomes" id="UP000249464">
    <property type="component" value="Unassembled WGS sequence"/>
</dbReference>